<protein>
    <submittedName>
        <fullName evidence="1">Uncharacterized protein</fullName>
    </submittedName>
</protein>
<dbReference type="EMBL" id="MCIF01000002">
    <property type="protein sequence ID" value="RAQ95635.1"/>
    <property type="molecule type" value="Genomic_DNA"/>
</dbReference>
<accession>A0A328VNB9</accession>
<dbReference type="Proteomes" id="UP000248706">
    <property type="component" value="Unassembled WGS sequence"/>
</dbReference>
<name>A0A328VNB9_9CHLR</name>
<gene>
    <name evidence="1" type="ORF">A4R35_08830</name>
</gene>
<dbReference type="OrthoDB" id="160886at2"/>
<dbReference type="AlphaFoldDB" id="A0A328VNB9"/>
<evidence type="ECO:0000313" key="2">
    <source>
        <dbReference type="Proteomes" id="UP000248706"/>
    </source>
</evidence>
<reference evidence="1 2" key="1">
    <citation type="submission" date="2016-08" db="EMBL/GenBank/DDBJ databases">
        <title>Analysis of Carbohydrate Active Enzymes in Thermogemmatispora T81 Reveals Carbohydrate Degradation Ability.</title>
        <authorList>
            <person name="Tomazini A."/>
            <person name="Lal S."/>
            <person name="Stott M."/>
            <person name="Henrissat B."/>
            <person name="Polikarpov I."/>
            <person name="Sparling R."/>
            <person name="Levin D.B."/>
        </authorList>
    </citation>
    <scope>NUCLEOTIDE SEQUENCE [LARGE SCALE GENOMIC DNA]</scope>
    <source>
        <strain evidence="1 2">T81</strain>
    </source>
</reference>
<evidence type="ECO:0000313" key="1">
    <source>
        <dbReference type="EMBL" id="RAQ95635.1"/>
    </source>
</evidence>
<organism evidence="1 2">
    <name type="scientific">Thermogemmatispora tikiterensis</name>
    <dbReference type="NCBI Taxonomy" id="1825093"/>
    <lineage>
        <taxon>Bacteria</taxon>
        <taxon>Bacillati</taxon>
        <taxon>Chloroflexota</taxon>
        <taxon>Ktedonobacteria</taxon>
        <taxon>Thermogemmatisporales</taxon>
        <taxon>Thermogemmatisporaceae</taxon>
        <taxon>Thermogemmatispora</taxon>
    </lineage>
</organism>
<comment type="caution">
    <text evidence="1">The sequence shown here is derived from an EMBL/GenBank/DDBJ whole genome shotgun (WGS) entry which is preliminary data.</text>
</comment>
<keyword evidence="2" id="KW-1185">Reference proteome</keyword>
<sequence length="127" mass="13616">MPLDSRKTQHVLQLINRSYAGRQRSLVAVVLSGGSYSYRLIQGIVRPLHCLDPQIYDSSGLPPRPEADLLLIAPLGSDFSGVVYLADCAVASAAAVAAAAKYELIEAVPVGLLPGGTHLRVLLRRLR</sequence>
<dbReference type="RefSeq" id="WP_112428526.1">
    <property type="nucleotide sequence ID" value="NZ_MCIF01000002.1"/>
</dbReference>
<proteinExistence type="predicted"/>